<dbReference type="EMBL" id="FOEE01000008">
    <property type="protein sequence ID" value="SEO99747.1"/>
    <property type="molecule type" value="Genomic_DNA"/>
</dbReference>
<keyword evidence="4" id="KW-1185">Reference proteome</keyword>
<organism evidence="3 4">
    <name type="scientific">Trujillonella endophytica</name>
    <dbReference type="NCBI Taxonomy" id="673521"/>
    <lineage>
        <taxon>Bacteria</taxon>
        <taxon>Bacillati</taxon>
        <taxon>Actinomycetota</taxon>
        <taxon>Actinomycetes</taxon>
        <taxon>Geodermatophilales</taxon>
        <taxon>Geodermatophilaceae</taxon>
        <taxon>Trujillonella</taxon>
    </lineage>
</organism>
<dbReference type="InterPro" id="IPR013783">
    <property type="entry name" value="Ig-like_fold"/>
</dbReference>
<dbReference type="AlphaFoldDB" id="A0A1H8U9N1"/>
<evidence type="ECO:0000313" key="4">
    <source>
        <dbReference type="Proteomes" id="UP000198960"/>
    </source>
</evidence>
<name>A0A1H8U9N1_9ACTN</name>
<feature type="compositionally biased region" description="Low complexity" evidence="1">
    <location>
        <begin position="1"/>
        <end position="14"/>
    </location>
</feature>
<dbReference type="RefSeq" id="WP_091944046.1">
    <property type="nucleotide sequence ID" value="NZ_FOEE01000008.1"/>
</dbReference>
<dbReference type="GO" id="GO:0005975">
    <property type="term" value="P:carbohydrate metabolic process"/>
    <property type="evidence" value="ECO:0007669"/>
    <property type="project" value="UniProtKB-ARBA"/>
</dbReference>
<evidence type="ECO:0000256" key="2">
    <source>
        <dbReference type="SAM" id="Phobius"/>
    </source>
</evidence>
<keyword evidence="2" id="KW-0812">Transmembrane</keyword>
<dbReference type="Gene3D" id="2.60.40.10">
    <property type="entry name" value="Immunoglobulins"/>
    <property type="match status" value="2"/>
</dbReference>
<reference evidence="4" key="1">
    <citation type="submission" date="2016-10" db="EMBL/GenBank/DDBJ databases">
        <authorList>
            <person name="Varghese N."/>
            <person name="Submissions S."/>
        </authorList>
    </citation>
    <scope>NUCLEOTIDE SEQUENCE [LARGE SCALE GENOMIC DNA]</scope>
    <source>
        <strain evidence="4">DSM 45413</strain>
    </source>
</reference>
<accession>A0A1H8U9N1</accession>
<feature type="region of interest" description="Disordered" evidence="1">
    <location>
        <begin position="1"/>
        <end position="65"/>
    </location>
</feature>
<evidence type="ECO:0008006" key="5">
    <source>
        <dbReference type="Google" id="ProtNLM"/>
    </source>
</evidence>
<evidence type="ECO:0000256" key="1">
    <source>
        <dbReference type="SAM" id="MobiDB-lite"/>
    </source>
</evidence>
<dbReference type="Proteomes" id="UP000198960">
    <property type="component" value="Unassembled WGS sequence"/>
</dbReference>
<proteinExistence type="predicted"/>
<keyword evidence="2" id="KW-1133">Transmembrane helix</keyword>
<keyword evidence="2" id="KW-0472">Membrane</keyword>
<feature type="compositionally biased region" description="Pro residues" evidence="1">
    <location>
        <begin position="15"/>
        <end position="41"/>
    </location>
</feature>
<dbReference type="STRING" id="673521.SAMN05660991_02695"/>
<evidence type="ECO:0000313" key="3">
    <source>
        <dbReference type="EMBL" id="SEO99747.1"/>
    </source>
</evidence>
<feature type="transmembrane region" description="Helical" evidence="2">
    <location>
        <begin position="71"/>
        <end position="94"/>
    </location>
</feature>
<sequence length="400" mass="42557">MSDPYGQPAWGPQPGWQPQPAWGPQPQPPAQQQPTQPPPQPGWGTPQDSGHPGWATPNAGWNPPPRRSRTALWWSLGIALLAVLVAAGVTVFLLTRPVEPPTGVAAANADAGVTVTWEAAEDADRYEVHRGDDLLGTTAETTYVDAQAPGGTEVRYAVTALDDDGDRSDRVESDAVVTPLDALTEISASTTEDDVDLEWEAVTGADRYEVTRDGTLLADDLTGSPYRDEDVPLGDHDYELTAVDEDGDGSQTSIDVSAFSPGPWMDAHEIALAFPELVPAEPGGTSWQDSTCDEGTPTNGAAVVACAYPNGLRLTVLQFPDTAARDVEVGAARAFGGPATTWSYGDGPAEGDLVLSPAGPATWRYITFYDGELSSYVLRVDWDGHSQEELDAVWFAEAPF</sequence>
<protein>
    <recommendedName>
        <fullName evidence="5">Fibronectin type-III domain-containing protein</fullName>
    </recommendedName>
</protein>
<gene>
    <name evidence="3" type="ORF">SAMN05660991_02695</name>
</gene>